<dbReference type="Gene3D" id="3.40.50.300">
    <property type="entry name" value="P-loop containing nucleotide triphosphate hydrolases"/>
    <property type="match status" value="1"/>
</dbReference>
<dbReference type="PANTHER" id="PTHR48103:SF2">
    <property type="entry name" value="MIDASIN"/>
    <property type="match status" value="1"/>
</dbReference>
<dbReference type="GO" id="GO:0030687">
    <property type="term" value="C:preribosome, large subunit precursor"/>
    <property type="evidence" value="ECO:0007669"/>
    <property type="project" value="TreeGrafter"/>
</dbReference>
<keyword evidence="2" id="KW-0067">ATP-binding</keyword>
<dbReference type="EMBL" id="PGCI01000255">
    <property type="protein sequence ID" value="PLW31999.1"/>
    <property type="molecule type" value="Genomic_DNA"/>
</dbReference>
<keyword evidence="1" id="KW-0547">Nucleotide-binding</keyword>
<feature type="domain" description="ATPase dynein-related AAA" evidence="3">
    <location>
        <begin position="3"/>
        <end position="89"/>
    </location>
</feature>
<comment type="caution">
    <text evidence="5">The sequence shown here is derived from an EMBL/GenBank/DDBJ whole genome shotgun (WGS) entry which is preliminary data.</text>
</comment>
<feature type="domain" description="Midasin AAA lid" evidence="4">
    <location>
        <begin position="104"/>
        <end position="206"/>
    </location>
</feature>
<dbReference type="GO" id="GO:0005634">
    <property type="term" value="C:nucleus"/>
    <property type="evidence" value="ECO:0007669"/>
    <property type="project" value="TreeGrafter"/>
</dbReference>
<proteinExistence type="predicted"/>
<organism evidence="5 6">
    <name type="scientific">Puccinia coronata f. sp. avenae</name>
    <dbReference type="NCBI Taxonomy" id="200324"/>
    <lineage>
        <taxon>Eukaryota</taxon>
        <taxon>Fungi</taxon>
        <taxon>Dikarya</taxon>
        <taxon>Basidiomycota</taxon>
        <taxon>Pucciniomycotina</taxon>
        <taxon>Pucciniomycetes</taxon>
        <taxon>Pucciniales</taxon>
        <taxon>Pucciniaceae</taxon>
        <taxon>Puccinia</taxon>
    </lineage>
</organism>
<accession>A0A2N5U2M8</accession>
<protein>
    <recommendedName>
        <fullName evidence="7">ATPase dynein-related AAA domain-containing protein</fullName>
    </recommendedName>
</protein>
<reference evidence="5 6" key="1">
    <citation type="submission" date="2017-11" db="EMBL/GenBank/DDBJ databases">
        <title>De novo assembly and phasing of dikaryotic genomes from two isolates of Puccinia coronata f. sp. avenae, the causal agent of oat crown rust.</title>
        <authorList>
            <person name="Miller M.E."/>
            <person name="Zhang Y."/>
            <person name="Omidvar V."/>
            <person name="Sperschneider J."/>
            <person name="Schwessinger B."/>
            <person name="Raley C."/>
            <person name="Palmer J.M."/>
            <person name="Garnica D."/>
            <person name="Upadhyaya N."/>
            <person name="Rathjen J."/>
            <person name="Taylor J.M."/>
            <person name="Park R.F."/>
            <person name="Dodds P.N."/>
            <person name="Hirsch C.D."/>
            <person name="Kianian S.F."/>
            <person name="Figueroa M."/>
        </authorList>
    </citation>
    <scope>NUCLEOTIDE SEQUENCE [LARGE SCALE GENOMIC DNA]</scope>
    <source>
        <strain evidence="5">12SD80</strain>
    </source>
</reference>
<dbReference type="Pfam" id="PF07728">
    <property type="entry name" value="AAA_5"/>
    <property type="match status" value="1"/>
</dbReference>
<dbReference type="InterPro" id="IPR027417">
    <property type="entry name" value="P-loop_NTPase"/>
</dbReference>
<dbReference type="GO" id="GO:0000027">
    <property type="term" value="P:ribosomal large subunit assembly"/>
    <property type="evidence" value="ECO:0007669"/>
    <property type="project" value="TreeGrafter"/>
</dbReference>
<dbReference type="InterPro" id="IPR041190">
    <property type="entry name" value="Midasin_AAA_lid_5"/>
</dbReference>
<evidence type="ECO:0008006" key="7">
    <source>
        <dbReference type="Google" id="ProtNLM"/>
    </source>
</evidence>
<name>A0A2N5U2M8_9BASI</name>
<dbReference type="Proteomes" id="UP000235392">
    <property type="component" value="Unassembled WGS sequence"/>
</dbReference>
<sequence>MRFRFVKGPLVKALQQGDWVLLDKIKLGTTKTLEALSGLLRHPNASVVLSERGDLVPVPRHSKLRLIGCTNPATDVGKRDLPTSLRSKFTELYVQPPNNNREALLNIISQHLGGLCLSDKKAISDAADCYSAIWTLARNGSLADGTNAPPHYLRRTLLRAFSFASQISSSLCMRRALVEGFLMAFVTTLDATSTEIVYQLINWHSVQNGKNSKAIMSQLPKRPEDEFWHYFASAPSQ</sequence>
<dbReference type="InterPro" id="IPR011704">
    <property type="entry name" value="ATPase_dyneun-rel_AAA"/>
</dbReference>
<evidence type="ECO:0000313" key="6">
    <source>
        <dbReference type="Proteomes" id="UP000235392"/>
    </source>
</evidence>
<dbReference type="Pfam" id="PF17865">
    <property type="entry name" value="AAA_lid_5"/>
    <property type="match status" value="1"/>
</dbReference>
<dbReference type="GO" id="GO:0016887">
    <property type="term" value="F:ATP hydrolysis activity"/>
    <property type="evidence" value="ECO:0007669"/>
    <property type="project" value="InterPro"/>
</dbReference>
<dbReference type="PANTHER" id="PTHR48103">
    <property type="entry name" value="MIDASIN-RELATED"/>
    <property type="match status" value="1"/>
</dbReference>
<evidence type="ECO:0000313" key="5">
    <source>
        <dbReference type="EMBL" id="PLW31999.1"/>
    </source>
</evidence>
<dbReference type="GO" id="GO:0005524">
    <property type="term" value="F:ATP binding"/>
    <property type="evidence" value="ECO:0007669"/>
    <property type="project" value="UniProtKB-KW"/>
</dbReference>
<evidence type="ECO:0000259" key="3">
    <source>
        <dbReference type="Pfam" id="PF07728"/>
    </source>
</evidence>
<evidence type="ECO:0000256" key="1">
    <source>
        <dbReference type="ARBA" id="ARBA00022741"/>
    </source>
</evidence>
<evidence type="ECO:0000256" key="2">
    <source>
        <dbReference type="ARBA" id="ARBA00022840"/>
    </source>
</evidence>
<evidence type="ECO:0000259" key="4">
    <source>
        <dbReference type="Pfam" id="PF17865"/>
    </source>
</evidence>
<gene>
    <name evidence="5" type="ORF">PCASD_16542</name>
</gene>
<dbReference type="AlphaFoldDB" id="A0A2N5U2M8"/>
<dbReference type="GO" id="GO:0000055">
    <property type="term" value="P:ribosomal large subunit export from nucleus"/>
    <property type="evidence" value="ECO:0007669"/>
    <property type="project" value="TreeGrafter"/>
</dbReference>
<dbReference type="SUPFAM" id="SSF52540">
    <property type="entry name" value="P-loop containing nucleoside triphosphate hydrolases"/>
    <property type="match status" value="1"/>
</dbReference>